<dbReference type="SUPFAM" id="SSF53738">
    <property type="entry name" value="Phosphoglucomutase, first 3 domains"/>
    <property type="match status" value="3"/>
</dbReference>
<keyword evidence="5 7" id="KW-0460">Magnesium</keyword>
<dbReference type="InterPro" id="IPR036900">
    <property type="entry name" value="A-D-PHexomutase_C_sf"/>
</dbReference>
<evidence type="ECO:0000313" key="13">
    <source>
        <dbReference type="Proteomes" id="UP001442841"/>
    </source>
</evidence>
<dbReference type="InterPro" id="IPR005841">
    <property type="entry name" value="Alpha-D-phosphohexomutase_SF"/>
</dbReference>
<dbReference type="Pfam" id="PF00408">
    <property type="entry name" value="PGM_PMM_IV"/>
    <property type="match status" value="1"/>
</dbReference>
<accession>A0ABZ3FNW7</accession>
<evidence type="ECO:0000259" key="10">
    <source>
        <dbReference type="Pfam" id="PF02879"/>
    </source>
</evidence>
<comment type="cofactor">
    <cofactor evidence="1">
        <name>Mg(2+)</name>
        <dbReference type="ChEBI" id="CHEBI:18420"/>
    </cofactor>
</comment>
<evidence type="ECO:0000259" key="8">
    <source>
        <dbReference type="Pfam" id="PF00408"/>
    </source>
</evidence>
<dbReference type="Pfam" id="PF02878">
    <property type="entry name" value="PGM_PMM_I"/>
    <property type="match status" value="1"/>
</dbReference>
<dbReference type="Pfam" id="PF02880">
    <property type="entry name" value="PGM_PMM_III"/>
    <property type="match status" value="1"/>
</dbReference>
<dbReference type="InterPro" id="IPR005843">
    <property type="entry name" value="A-D-PHexomutase_C"/>
</dbReference>
<dbReference type="InterPro" id="IPR005844">
    <property type="entry name" value="A-D-PHexomutase_a/b/a-I"/>
</dbReference>
<dbReference type="GO" id="GO:0016853">
    <property type="term" value="F:isomerase activity"/>
    <property type="evidence" value="ECO:0007669"/>
    <property type="project" value="UniProtKB-KW"/>
</dbReference>
<dbReference type="InterPro" id="IPR016055">
    <property type="entry name" value="A-D-PHexomutase_a/b/a-I/II/III"/>
</dbReference>
<feature type="domain" description="Alpha-D-phosphohexomutase alpha/beta/alpha" evidence="11">
    <location>
        <begin position="323"/>
        <end position="428"/>
    </location>
</feature>
<evidence type="ECO:0000256" key="6">
    <source>
        <dbReference type="ARBA" id="ARBA00023235"/>
    </source>
</evidence>
<dbReference type="EC" id="5.4.2.-" evidence="12"/>
<evidence type="ECO:0000259" key="9">
    <source>
        <dbReference type="Pfam" id="PF02878"/>
    </source>
</evidence>
<dbReference type="Gene3D" id="3.30.310.50">
    <property type="entry name" value="Alpha-D-phosphohexomutase, C-terminal domain"/>
    <property type="match status" value="1"/>
</dbReference>
<evidence type="ECO:0000256" key="3">
    <source>
        <dbReference type="ARBA" id="ARBA00022553"/>
    </source>
</evidence>
<evidence type="ECO:0000256" key="5">
    <source>
        <dbReference type="ARBA" id="ARBA00022842"/>
    </source>
</evidence>
<comment type="similarity">
    <text evidence="2 7">Belongs to the phosphohexose mutase family.</text>
</comment>
<dbReference type="Proteomes" id="UP001442841">
    <property type="component" value="Chromosome"/>
</dbReference>
<evidence type="ECO:0000313" key="12">
    <source>
        <dbReference type="EMBL" id="XAN06875.1"/>
    </source>
</evidence>
<dbReference type="RefSeq" id="WP_425308315.1">
    <property type="nucleotide sequence ID" value="NZ_CP154795.1"/>
</dbReference>
<dbReference type="Gene3D" id="3.40.120.10">
    <property type="entry name" value="Alpha-D-Glucose-1,6-Bisphosphate, subunit A, domain 3"/>
    <property type="match status" value="3"/>
</dbReference>
<keyword evidence="4 7" id="KW-0479">Metal-binding</keyword>
<feature type="domain" description="Alpha-D-phosphohexomutase alpha/beta/alpha" evidence="9">
    <location>
        <begin position="54"/>
        <end position="187"/>
    </location>
</feature>
<dbReference type="InterPro" id="IPR005846">
    <property type="entry name" value="A-D-PHexomutase_a/b/a-III"/>
</dbReference>
<dbReference type="InterPro" id="IPR005845">
    <property type="entry name" value="A-D-PHexomutase_a/b/a-II"/>
</dbReference>
<dbReference type="PANTHER" id="PTHR45745:SF1">
    <property type="entry name" value="PHOSPHOGLUCOMUTASE 2B-RELATED"/>
    <property type="match status" value="1"/>
</dbReference>
<dbReference type="CDD" id="cd05799">
    <property type="entry name" value="PGM2"/>
    <property type="match status" value="1"/>
</dbReference>
<evidence type="ECO:0000256" key="4">
    <source>
        <dbReference type="ARBA" id="ARBA00022723"/>
    </source>
</evidence>
<dbReference type="EMBL" id="CP154795">
    <property type="protein sequence ID" value="XAN06875.1"/>
    <property type="molecule type" value="Genomic_DNA"/>
</dbReference>
<feature type="domain" description="Alpha-D-phosphohexomutase alpha/beta/alpha" evidence="10">
    <location>
        <begin position="212"/>
        <end position="314"/>
    </location>
</feature>
<evidence type="ECO:0000259" key="11">
    <source>
        <dbReference type="Pfam" id="PF02880"/>
    </source>
</evidence>
<reference evidence="12 13" key="1">
    <citation type="submission" date="2024-04" db="EMBL/GenBank/DDBJ databases">
        <title>Isolation of an actinomycete strain from pig manure.</title>
        <authorList>
            <person name="Gong T."/>
            <person name="Yu Z."/>
            <person name="An M."/>
            <person name="Wei C."/>
            <person name="Yang W."/>
            <person name="Liu L."/>
        </authorList>
    </citation>
    <scope>NUCLEOTIDE SEQUENCE [LARGE SCALE GENOMIC DNA]</scope>
    <source>
        <strain evidence="12 13">ZF39</strain>
    </source>
</reference>
<proteinExistence type="inferred from homology"/>
<gene>
    <name evidence="12" type="ORF">AADG42_06010</name>
</gene>
<sequence length="551" mass="58912">MPVPADVFKIAKKWAAQDPDPDTKAELKALLAAAEGGDEEAAAEINDAFAGPLEFGTAGLRGRLGPGPGRMNRVTVIHAAEGVGAHLRQEAQFGAVLIGYDGRHKSAEFAHEAAEIIGGVGHRPIVLDHPAPTPLIAFGIRELDCIAGIVVTASHNPPADNGFKVYLGDGRQIVAPTDERIAHGMQRSAGRPLFMLQRSTDYRRLDDELESAYLDRVTRVVGTSGPRDIRWVYTPLHGVGRALVERVADRLGFPAPQVVAEQADPDPDFPTVAFPNPEEPGAMDLAFALATERGLDLVIANDPDADRCAVGIPDDDGWRMLHGDEVGALLGDFLARRGVTGTFVNTIVSGSMLGRIAEAHGLPYQRTLTGFKWISRVPDIAYGYEEALGYCCDPEAVADKDGISALALILTLAAEEEAAGRTLADRLDDLALAHGVHVSDQLSMRVEDLTLITAAMARLRAEAPSELCGEPVEFIDLAAGWGELPATEGVRLEGETVTVTVRPSGTEPKLKCYLEARVSPEVTQRDLAGSRAEAQGMMTRLREEMQAALGL</sequence>
<dbReference type="PROSITE" id="PS00710">
    <property type="entry name" value="PGM_PMM"/>
    <property type="match status" value="1"/>
</dbReference>
<feature type="domain" description="Alpha-D-phosphohexomutase C-terminal" evidence="8">
    <location>
        <begin position="488"/>
        <end position="523"/>
    </location>
</feature>
<keyword evidence="13" id="KW-1185">Reference proteome</keyword>
<name>A0ABZ3FNW7_9ACTN</name>
<keyword evidence="6 12" id="KW-0413">Isomerase</keyword>
<dbReference type="PANTHER" id="PTHR45745">
    <property type="entry name" value="PHOSPHOMANNOMUTASE 45A"/>
    <property type="match status" value="1"/>
</dbReference>
<keyword evidence="3" id="KW-0597">Phosphoprotein</keyword>
<evidence type="ECO:0000256" key="2">
    <source>
        <dbReference type="ARBA" id="ARBA00010231"/>
    </source>
</evidence>
<dbReference type="PRINTS" id="PR00509">
    <property type="entry name" value="PGMPMM"/>
</dbReference>
<protein>
    <submittedName>
        <fullName evidence="12">Phospho-sugar mutase</fullName>
        <ecNumber evidence="12">5.4.2.-</ecNumber>
    </submittedName>
</protein>
<evidence type="ECO:0000256" key="7">
    <source>
        <dbReference type="RuleBase" id="RU004326"/>
    </source>
</evidence>
<dbReference type="Pfam" id="PF02879">
    <property type="entry name" value="PGM_PMM_II"/>
    <property type="match status" value="1"/>
</dbReference>
<dbReference type="InterPro" id="IPR016066">
    <property type="entry name" value="A-D-PHexomutase_CS"/>
</dbReference>
<evidence type="ECO:0000256" key="1">
    <source>
        <dbReference type="ARBA" id="ARBA00001946"/>
    </source>
</evidence>
<organism evidence="12 13">
    <name type="scientific">Ammonicoccus fulvus</name>
    <dbReference type="NCBI Taxonomy" id="3138240"/>
    <lineage>
        <taxon>Bacteria</taxon>
        <taxon>Bacillati</taxon>
        <taxon>Actinomycetota</taxon>
        <taxon>Actinomycetes</taxon>
        <taxon>Propionibacteriales</taxon>
        <taxon>Propionibacteriaceae</taxon>
        <taxon>Ammonicoccus</taxon>
    </lineage>
</organism>
<dbReference type="SUPFAM" id="SSF55957">
    <property type="entry name" value="Phosphoglucomutase, C-terminal domain"/>
    <property type="match status" value="1"/>
</dbReference>